<evidence type="ECO:0000256" key="1">
    <source>
        <dbReference type="ARBA" id="ARBA00006464"/>
    </source>
</evidence>
<keyword evidence="2" id="KW-0472">Membrane</keyword>
<evidence type="ECO:0000259" key="3">
    <source>
        <dbReference type="Pfam" id="PF02397"/>
    </source>
</evidence>
<protein>
    <submittedName>
        <fullName evidence="4">Glycosyl transferase</fullName>
    </submittedName>
</protein>
<comment type="similarity">
    <text evidence="1">Belongs to the bacterial sugar transferase family.</text>
</comment>
<evidence type="ECO:0000313" key="5">
    <source>
        <dbReference type="Proteomes" id="UP000620596"/>
    </source>
</evidence>
<keyword evidence="5" id="KW-1185">Reference proteome</keyword>
<name>A0A916SFD5_9BURK</name>
<feature type="domain" description="Bacterial sugar transferase" evidence="3">
    <location>
        <begin position="7"/>
        <end position="198"/>
    </location>
</feature>
<dbReference type="RefSeq" id="WP_229676236.1">
    <property type="nucleotide sequence ID" value="NZ_BMIG01000004.1"/>
</dbReference>
<keyword evidence="2" id="KW-0812">Transmembrane</keyword>
<dbReference type="EMBL" id="BMIG01000004">
    <property type="protein sequence ID" value="GGA94577.1"/>
    <property type="molecule type" value="Genomic_DNA"/>
</dbReference>
<dbReference type="Pfam" id="PF02397">
    <property type="entry name" value="Bac_transf"/>
    <property type="match status" value="1"/>
</dbReference>
<dbReference type="GO" id="GO:0016780">
    <property type="term" value="F:phosphotransferase activity, for other substituted phosphate groups"/>
    <property type="evidence" value="ECO:0007669"/>
    <property type="project" value="TreeGrafter"/>
</dbReference>
<accession>A0A916SFD5</accession>
<dbReference type="PANTHER" id="PTHR30576:SF20">
    <property type="entry name" value="QUINOVOSAMINEPHOSPHOTRANSFERAE-RELATED"/>
    <property type="match status" value="1"/>
</dbReference>
<reference evidence="4" key="1">
    <citation type="journal article" date="2014" name="Int. J. Syst. Evol. Microbiol.">
        <title>Complete genome sequence of Corynebacterium casei LMG S-19264T (=DSM 44701T), isolated from a smear-ripened cheese.</title>
        <authorList>
            <consortium name="US DOE Joint Genome Institute (JGI-PGF)"/>
            <person name="Walter F."/>
            <person name="Albersmeier A."/>
            <person name="Kalinowski J."/>
            <person name="Ruckert C."/>
        </authorList>
    </citation>
    <scope>NUCLEOTIDE SEQUENCE</scope>
    <source>
        <strain evidence="4">CGMCC 1.15322</strain>
    </source>
</reference>
<feature type="transmembrane region" description="Helical" evidence="2">
    <location>
        <begin position="12"/>
        <end position="33"/>
    </location>
</feature>
<dbReference type="InterPro" id="IPR003362">
    <property type="entry name" value="Bact_transf"/>
</dbReference>
<dbReference type="PANTHER" id="PTHR30576">
    <property type="entry name" value="COLANIC BIOSYNTHESIS UDP-GLUCOSE LIPID CARRIER TRANSFERASE"/>
    <property type="match status" value="1"/>
</dbReference>
<comment type="caution">
    <text evidence="4">The sequence shown here is derived from an EMBL/GenBank/DDBJ whole genome shotgun (WGS) entry which is preliminary data.</text>
</comment>
<dbReference type="Proteomes" id="UP000620596">
    <property type="component" value="Unassembled WGS sequence"/>
</dbReference>
<dbReference type="AlphaFoldDB" id="A0A916SFD5"/>
<evidence type="ECO:0000256" key="2">
    <source>
        <dbReference type="SAM" id="Phobius"/>
    </source>
</evidence>
<keyword evidence="2" id="KW-1133">Transmembrane helix</keyword>
<proteinExistence type="inferred from homology"/>
<gene>
    <name evidence="4" type="ORF">GCM10011496_14550</name>
</gene>
<keyword evidence="4" id="KW-0808">Transferase</keyword>
<reference evidence="4" key="2">
    <citation type="submission" date="2020-09" db="EMBL/GenBank/DDBJ databases">
        <authorList>
            <person name="Sun Q."/>
            <person name="Zhou Y."/>
        </authorList>
    </citation>
    <scope>NUCLEOTIDE SEQUENCE</scope>
    <source>
        <strain evidence="4">CGMCC 1.15322</strain>
    </source>
</reference>
<evidence type="ECO:0000313" key="4">
    <source>
        <dbReference type="EMBL" id="GGA94577.1"/>
    </source>
</evidence>
<organism evidence="4 5">
    <name type="scientific">Polaromonas eurypsychrophila</name>
    <dbReference type="NCBI Taxonomy" id="1614635"/>
    <lineage>
        <taxon>Bacteria</taxon>
        <taxon>Pseudomonadati</taxon>
        <taxon>Pseudomonadota</taxon>
        <taxon>Betaproteobacteria</taxon>
        <taxon>Burkholderiales</taxon>
        <taxon>Comamonadaceae</taxon>
        <taxon>Polaromonas</taxon>
    </lineage>
</organism>
<sequence>MIYRVAKRLTDLGLSSAAVLVLAPAMLLIALLIKAGSPGPVFYRGERAGKNGRVFRILKFRSMVVDAERKGGFSTAIDDPRLTGTGRFIRKYKLDELPQFFNVLVGDMSLVGPRPQVLFYTNKYTGEERSILSVKPGITDLASLYFADMDSVLGSGDVDARYLAEVEPVKNKLRLRYIREQSYLLDMRILVETAFKLIGFENVTGLNVSPGKSKANG</sequence>